<name>A0A165ARN4_EXIGL</name>
<evidence type="ECO:0000313" key="1">
    <source>
        <dbReference type="EMBL" id="KZV79340.1"/>
    </source>
</evidence>
<dbReference type="InParanoid" id="A0A165ARN4"/>
<accession>A0A165ARN4</accession>
<proteinExistence type="predicted"/>
<gene>
    <name evidence="1" type="ORF">EXIGLDRAFT_474042</name>
</gene>
<protein>
    <submittedName>
        <fullName evidence="1">Uncharacterized protein</fullName>
    </submittedName>
</protein>
<dbReference type="EMBL" id="KV426635">
    <property type="protein sequence ID" value="KZV79340.1"/>
    <property type="molecule type" value="Genomic_DNA"/>
</dbReference>
<organism evidence="1 2">
    <name type="scientific">Exidia glandulosa HHB12029</name>
    <dbReference type="NCBI Taxonomy" id="1314781"/>
    <lineage>
        <taxon>Eukaryota</taxon>
        <taxon>Fungi</taxon>
        <taxon>Dikarya</taxon>
        <taxon>Basidiomycota</taxon>
        <taxon>Agaricomycotina</taxon>
        <taxon>Agaricomycetes</taxon>
        <taxon>Auriculariales</taxon>
        <taxon>Exidiaceae</taxon>
        <taxon>Exidia</taxon>
    </lineage>
</organism>
<dbReference type="AlphaFoldDB" id="A0A165ARN4"/>
<evidence type="ECO:0000313" key="2">
    <source>
        <dbReference type="Proteomes" id="UP000077266"/>
    </source>
</evidence>
<reference evidence="1 2" key="1">
    <citation type="journal article" date="2016" name="Mol. Biol. Evol.">
        <title>Comparative Genomics of Early-Diverging Mushroom-Forming Fungi Provides Insights into the Origins of Lignocellulose Decay Capabilities.</title>
        <authorList>
            <person name="Nagy L.G."/>
            <person name="Riley R."/>
            <person name="Tritt A."/>
            <person name="Adam C."/>
            <person name="Daum C."/>
            <person name="Floudas D."/>
            <person name="Sun H."/>
            <person name="Yadav J.S."/>
            <person name="Pangilinan J."/>
            <person name="Larsson K.H."/>
            <person name="Matsuura K."/>
            <person name="Barry K."/>
            <person name="Labutti K."/>
            <person name="Kuo R."/>
            <person name="Ohm R.A."/>
            <person name="Bhattacharya S.S."/>
            <person name="Shirouzu T."/>
            <person name="Yoshinaga Y."/>
            <person name="Martin F.M."/>
            <person name="Grigoriev I.V."/>
            <person name="Hibbett D.S."/>
        </authorList>
    </citation>
    <scope>NUCLEOTIDE SEQUENCE [LARGE SCALE GENOMIC DNA]</scope>
    <source>
        <strain evidence="1 2">HHB12029</strain>
    </source>
</reference>
<keyword evidence="2" id="KW-1185">Reference proteome</keyword>
<sequence>MKTSARRPPWVHVTLAGILVSPPCIALAVIWTVTYRVLPSLGYMSRPFVLLCSSFFQLDFSFSSFRSAAVDAEHSPRPRSSPSFCSAILQPTSPALLQQAVNAWTRFLKPSLPSAEERLGKCHSRWCCTRALCSP</sequence>
<dbReference type="Proteomes" id="UP000077266">
    <property type="component" value="Unassembled WGS sequence"/>
</dbReference>